<dbReference type="EMBL" id="SRYB01000003">
    <property type="protein sequence ID" value="TGY80214.1"/>
    <property type="molecule type" value="Genomic_DNA"/>
</dbReference>
<organism evidence="1 2">
    <name type="scientific">Lepagella muris</name>
    <dbReference type="NCBI Taxonomy" id="3032870"/>
    <lineage>
        <taxon>Bacteria</taxon>
        <taxon>Pseudomonadati</taxon>
        <taxon>Bacteroidota</taxon>
        <taxon>Bacteroidia</taxon>
        <taxon>Bacteroidales</taxon>
        <taxon>Muribaculaceae</taxon>
        <taxon>Lepagella</taxon>
    </lineage>
</organism>
<evidence type="ECO:0000313" key="2">
    <source>
        <dbReference type="Proteomes" id="UP000306319"/>
    </source>
</evidence>
<name>A0AC61RJ71_9BACT</name>
<evidence type="ECO:0000313" key="1">
    <source>
        <dbReference type="EMBL" id="TGY80214.1"/>
    </source>
</evidence>
<accession>A0AC61RJ71</accession>
<dbReference type="Proteomes" id="UP000306319">
    <property type="component" value="Unassembled WGS sequence"/>
</dbReference>
<reference evidence="1" key="1">
    <citation type="submission" date="2019-04" db="EMBL/GenBank/DDBJ databases">
        <title>Microbes associate with the intestines of laboratory mice.</title>
        <authorList>
            <person name="Navarre W."/>
            <person name="Wong E."/>
            <person name="Huang K."/>
            <person name="Tropini C."/>
            <person name="Ng K."/>
            <person name="Yu B."/>
        </authorList>
    </citation>
    <scope>NUCLEOTIDE SEQUENCE</scope>
    <source>
        <strain evidence="1">NM04_E33</strain>
    </source>
</reference>
<sequence length="334" mass="38839">MPNTKSSDIRYKVLDRCLRRGGYSTARLMDAVSKELEFQGYEPVTALNTIRNDLRYIGATYPNVTIVETKSGRNKTYSYEDPNSSIYKLQLSDEELGQLSQCMAILSKFEGLPQMEWLESFMERFKLSLNIDPEGTRVVGFDVNKYLIGREHFSKLLAAISNKNTISISYKNFRENKHKQIIVYPYYIKEYNNRWFLLGRTKGYETISTFAFDRIKDVQLLVDEPYIPNIDIDFNDEYFSDMVGVTRPNDTSVQKIILRVTNDLFPYIATKPIHETQKINHRGPDYVDIEIQVYVNYELKQLLLSFGEGLRVLTPSSLANEIKSRLEKAIINYQ</sequence>
<gene>
    <name evidence="1" type="ORF">E5331_02955</name>
</gene>
<proteinExistence type="predicted"/>
<comment type="caution">
    <text evidence="1">The sequence shown here is derived from an EMBL/GenBank/DDBJ whole genome shotgun (WGS) entry which is preliminary data.</text>
</comment>
<keyword evidence="2" id="KW-1185">Reference proteome</keyword>
<protein>
    <submittedName>
        <fullName evidence="1">WYL domain-containing protein</fullName>
    </submittedName>
</protein>